<evidence type="ECO:0000256" key="2">
    <source>
        <dbReference type="SAM" id="SignalP"/>
    </source>
</evidence>
<evidence type="ECO:0000313" key="4">
    <source>
        <dbReference type="Proteomes" id="UP000293347"/>
    </source>
</evidence>
<dbReference type="NCBIfam" id="NF046080">
    <property type="entry name" value="PID_CTERM"/>
    <property type="match status" value="1"/>
</dbReference>
<dbReference type="AlphaFoldDB" id="A0A4V6N628"/>
<sequence length="59" mass="6238">MKSYRILILLIFLSVIATAQSNDPGLPGDDPDVPIDGGVGFLIAAGIVFGVKKIRETKP</sequence>
<gene>
    <name evidence="3" type="ORF">EZ437_00895</name>
</gene>
<dbReference type="EMBL" id="SJSL01000001">
    <property type="protein sequence ID" value="TCD02577.1"/>
    <property type="molecule type" value="Genomic_DNA"/>
</dbReference>
<name>A0A4V6N628_9SPHI</name>
<organism evidence="3 4">
    <name type="scientific">Pedobacter psychroterrae</name>
    <dbReference type="NCBI Taxonomy" id="2530453"/>
    <lineage>
        <taxon>Bacteria</taxon>
        <taxon>Pseudomonadati</taxon>
        <taxon>Bacteroidota</taxon>
        <taxon>Sphingobacteriia</taxon>
        <taxon>Sphingobacteriales</taxon>
        <taxon>Sphingobacteriaceae</taxon>
        <taxon>Pedobacter</taxon>
    </lineage>
</organism>
<evidence type="ECO:0000313" key="3">
    <source>
        <dbReference type="EMBL" id="TCD02577.1"/>
    </source>
</evidence>
<evidence type="ECO:0000256" key="1">
    <source>
        <dbReference type="SAM" id="Phobius"/>
    </source>
</evidence>
<keyword evidence="4" id="KW-1185">Reference proteome</keyword>
<accession>A0A4V6N628</accession>
<keyword evidence="1" id="KW-0472">Membrane</keyword>
<keyword evidence="2" id="KW-0732">Signal</keyword>
<dbReference type="InterPro" id="IPR058207">
    <property type="entry name" value="PID_CTERM"/>
</dbReference>
<comment type="caution">
    <text evidence="3">The sequence shown here is derived from an EMBL/GenBank/DDBJ whole genome shotgun (WGS) entry which is preliminary data.</text>
</comment>
<feature type="chain" id="PRO_5020514536" evidence="2">
    <location>
        <begin position="20"/>
        <end position="59"/>
    </location>
</feature>
<protein>
    <submittedName>
        <fullName evidence="3">Uncharacterized protein</fullName>
    </submittedName>
</protein>
<keyword evidence="1" id="KW-1133">Transmembrane helix</keyword>
<reference evidence="3 4" key="1">
    <citation type="submission" date="2019-02" db="EMBL/GenBank/DDBJ databases">
        <title>Pedobacter sp. RP-1-14 sp. nov., isolated from Arctic soil.</title>
        <authorList>
            <person name="Dahal R.H."/>
        </authorList>
    </citation>
    <scope>NUCLEOTIDE SEQUENCE [LARGE SCALE GENOMIC DNA]</scope>
    <source>
        <strain evidence="3 4">RP-1-14</strain>
    </source>
</reference>
<feature type="transmembrane region" description="Helical" evidence="1">
    <location>
        <begin position="37"/>
        <end position="54"/>
    </location>
</feature>
<dbReference type="RefSeq" id="WP_131592252.1">
    <property type="nucleotide sequence ID" value="NZ_SJSL01000001.1"/>
</dbReference>
<feature type="signal peptide" evidence="2">
    <location>
        <begin position="1"/>
        <end position="19"/>
    </location>
</feature>
<proteinExistence type="predicted"/>
<keyword evidence="1" id="KW-0812">Transmembrane</keyword>
<dbReference type="Proteomes" id="UP000293347">
    <property type="component" value="Unassembled WGS sequence"/>
</dbReference>